<protein>
    <submittedName>
        <fullName evidence="1">Fatty acid-binding protein DegV</fullName>
    </submittedName>
</protein>
<dbReference type="EMBL" id="PEDL01000001">
    <property type="protein sequence ID" value="PHV72041.1"/>
    <property type="molecule type" value="Genomic_DNA"/>
</dbReference>
<reference evidence="1" key="1">
    <citation type="submission" date="2017-10" db="EMBL/GenBank/DDBJ databases">
        <title>Genome sequence of cellulolytic Lachnospiraceae bacterium XHS1971 isolated from hotspring sediment.</title>
        <authorList>
            <person name="Vasudevan G."/>
            <person name="Joshi A.J."/>
            <person name="Hivarkar S."/>
            <person name="Lanjekar V.B."/>
            <person name="Dhakephalkar P.K."/>
            <person name="Dagar S."/>
        </authorList>
    </citation>
    <scope>NUCLEOTIDE SEQUENCE</scope>
    <source>
        <strain evidence="1">XHS1971</strain>
    </source>
</reference>
<comment type="caution">
    <text evidence="1">The sequence shown here is derived from an EMBL/GenBank/DDBJ whole genome shotgun (WGS) entry which is preliminary data.</text>
</comment>
<evidence type="ECO:0000313" key="1">
    <source>
        <dbReference type="EMBL" id="PHV72041.1"/>
    </source>
</evidence>
<name>A0AC61DH86_9FIRM</name>
<proteinExistence type="predicted"/>
<evidence type="ECO:0000313" key="2">
    <source>
        <dbReference type="Proteomes" id="UP000224460"/>
    </source>
</evidence>
<dbReference type="Proteomes" id="UP000224460">
    <property type="component" value="Unassembled WGS sequence"/>
</dbReference>
<organism evidence="1 2">
    <name type="scientific">Sporanaerobium hydrogeniformans</name>
    <dbReference type="NCBI Taxonomy" id="3072179"/>
    <lineage>
        <taxon>Bacteria</taxon>
        <taxon>Bacillati</taxon>
        <taxon>Bacillota</taxon>
        <taxon>Clostridia</taxon>
        <taxon>Lachnospirales</taxon>
        <taxon>Lachnospiraceae</taxon>
        <taxon>Sporanaerobium</taxon>
    </lineage>
</organism>
<keyword evidence="2" id="KW-1185">Reference proteome</keyword>
<gene>
    <name evidence="1" type="ORF">CS063_00760</name>
</gene>
<accession>A0AC61DH86</accession>
<sequence>MIKIVTDSTCYLPQEYSDTYDIRIVSLNVVLNGKSYRELDLSNDTFYEEMGKSTELPTSSQPSPEEMLTTFESIVSQGDSILGIFLSSQMSGTYTSAQLIKNIILEKYPQATIELFDSTSNCMQMGYMVLEAARFAKAGHSLQEVIAHTTAIREHSRFLFTPHVLDYLRKGGRIGGASALLGTLLQIKPILTVEKGKTTVFTKVRTKKKAIDTIIQQFLMDIQSAQLGEVIVHHINCPEEGQLLAAELEKHIHLKVKIQSIGPVIGLHVGPGSIGLAYYTL</sequence>